<organism evidence="1 2">
    <name type="scientific">Knufia fluminis</name>
    <dbReference type="NCBI Taxonomy" id="191047"/>
    <lineage>
        <taxon>Eukaryota</taxon>
        <taxon>Fungi</taxon>
        <taxon>Dikarya</taxon>
        <taxon>Ascomycota</taxon>
        <taxon>Pezizomycotina</taxon>
        <taxon>Eurotiomycetes</taxon>
        <taxon>Chaetothyriomycetidae</taxon>
        <taxon>Chaetothyriales</taxon>
        <taxon>Trichomeriaceae</taxon>
        <taxon>Knufia</taxon>
    </lineage>
</organism>
<gene>
    <name evidence="1" type="ORF">OHC33_001468</name>
</gene>
<keyword evidence="2" id="KW-1185">Reference proteome</keyword>
<dbReference type="AlphaFoldDB" id="A0AAN8EJK5"/>
<protein>
    <submittedName>
        <fullName evidence="1">Uncharacterized protein</fullName>
    </submittedName>
</protein>
<proteinExistence type="predicted"/>
<dbReference type="Proteomes" id="UP001316803">
    <property type="component" value="Unassembled WGS sequence"/>
</dbReference>
<comment type="caution">
    <text evidence="1">The sequence shown here is derived from an EMBL/GenBank/DDBJ whole genome shotgun (WGS) entry which is preliminary data.</text>
</comment>
<evidence type="ECO:0000313" key="1">
    <source>
        <dbReference type="EMBL" id="KAK5957099.1"/>
    </source>
</evidence>
<dbReference type="EMBL" id="JAKLMC020000003">
    <property type="protein sequence ID" value="KAK5957099.1"/>
    <property type="molecule type" value="Genomic_DNA"/>
</dbReference>
<sequence>MAVLTDLPTEIHRQVVQEMLANLERYWASDLVHLAGISPYWRELVIDIVGKRIGELWTAAENKTIGEQERKGAPLFVAAGDYRTYRRMVKKERKAHISGSKRLRRLERVQECAARWLF</sequence>
<name>A0AAN8EJK5_9EURO</name>
<accession>A0AAN8EJK5</accession>
<reference evidence="1 2" key="1">
    <citation type="submission" date="2022-12" db="EMBL/GenBank/DDBJ databases">
        <title>Genomic features and morphological characterization of a novel Knufia sp. strain isolated from spacecraft assembly facility.</title>
        <authorList>
            <person name="Teixeira M."/>
            <person name="Chander A.M."/>
            <person name="Stajich J.E."/>
            <person name="Venkateswaran K."/>
        </authorList>
    </citation>
    <scope>NUCLEOTIDE SEQUENCE [LARGE SCALE GENOMIC DNA]</scope>
    <source>
        <strain evidence="1 2">FJI-L2-BK-P2</strain>
    </source>
</reference>
<evidence type="ECO:0000313" key="2">
    <source>
        <dbReference type="Proteomes" id="UP001316803"/>
    </source>
</evidence>